<evidence type="ECO:0000256" key="1">
    <source>
        <dbReference type="ARBA" id="ARBA00001974"/>
    </source>
</evidence>
<keyword evidence="14 16" id="KW-0961">Cell wall biogenesis/degradation</keyword>
<organism evidence="18 19">
    <name type="scientific">Candidatus Galacturonatibacter soehngenii</name>
    <dbReference type="NCBI Taxonomy" id="2307010"/>
    <lineage>
        <taxon>Bacteria</taxon>
        <taxon>Bacillati</taxon>
        <taxon>Bacillota</taxon>
        <taxon>Clostridia</taxon>
        <taxon>Lachnospirales</taxon>
        <taxon>Lachnospiraceae</taxon>
        <taxon>Candidatus Galacturonatibacter</taxon>
    </lineage>
</organism>
<comment type="subcellular location">
    <subcellularLocation>
        <location evidence="3 16">Cytoplasm</location>
    </subcellularLocation>
</comment>
<dbReference type="PANTHER" id="PTHR21071:SF4">
    <property type="entry name" value="UDP-N-ACETYLENOLPYRUVOYLGLUCOSAMINE REDUCTASE"/>
    <property type="match status" value="1"/>
</dbReference>
<comment type="similarity">
    <text evidence="16">Belongs to the MurB family.</text>
</comment>
<dbReference type="NCBIfam" id="NF010480">
    <property type="entry name" value="PRK13905.1"/>
    <property type="match status" value="1"/>
</dbReference>
<keyword evidence="8 16" id="KW-0274">FAD</keyword>
<dbReference type="EC" id="1.3.1.98" evidence="16"/>
<dbReference type="Gene3D" id="3.90.78.10">
    <property type="entry name" value="UDP-N-acetylenolpyruvoylglucosamine reductase, C-terminal domain"/>
    <property type="match status" value="1"/>
</dbReference>
<proteinExistence type="inferred from homology"/>
<evidence type="ECO:0000256" key="14">
    <source>
        <dbReference type="ARBA" id="ARBA00023316"/>
    </source>
</evidence>
<accession>A0A7V7QKL1</accession>
<evidence type="ECO:0000256" key="3">
    <source>
        <dbReference type="ARBA" id="ARBA00004496"/>
    </source>
</evidence>
<dbReference type="Proteomes" id="UP000461768">
    <property type="component" value="Unassembled WGS sequence"/>
</dbReference>
<evidence type="ECO:0000256" key="6">
    <source>
        <dbReference type="ARBA" id="ARBA00022618"/>
    </source>
</evidence>
<dbReference type="Pfam" id="PF02873">
    <property type="entry name" value="MurB_C"/>
    <property type="match status" value="1"/>
</dbReference>
<keyword evidence="10 16" id="KW-0133">Cell shape</keyword>
<feature type="domain" description="FAD-binding PCMH-type" evidence="17">
    <location>
        <begin position="32"/>
        <end position="197"/>
    </location>
</feature>
<dbReference type="GO" id="GO:0071555">
    <property type="term" value="P:cell wall organization"/>
    <property type="evidence" value="ECO:0007669"/>
    <property type="project" value="UniProtKB-KW"/>
</dbReference>
<dbReference type="Pfam" id="PF01565">
    <property type="entry name" value="FAD_binding_4"/>
    <property type="match status" value="1"/>
</dbReference>
<dbReference type="GO" id="GO:0005829">
    <property type="term" value="C:cytosol"/>
    <property type="evidence" value="ECO:0007669"/>
    <property type="project" value="TreeGrafter"/>
</dbReference>
<keyword evidence="5 16" id="KW-0963">Cytoplasm</keyword>
<reference evidence="18 19" key="2">
    <citation type="submission" date="2020-02" db="EMBL/GenBank/DDBJ databases">
        <title>Candidatus Galacturonibacter soehngenii shows hetero-acetogenic catabolism of galacturonic acid but lacks a canonical carbon monoxide dehydrogenase/acetyl-CoA synthase complex.</title>
        <authorList>
            <person name="Diender M."/>
            <person name="Stouten G.R."/>
            <person name="Petersen J.F."/>
            <person name="Nielsen P.H."/>
            <person name="Dueholm M.S."/>
            <person name="Pronk J.T."/>
            <person name="Van Loosdrecht M.C.M."/>
        </authorList>
    </citation>
    <scope>NUCLEOTIDE SEQUENCE [LARGE SCALE GENOMIC DNA]</scope>
    <source>
        <strain evidence="18">GalUA</strain>
    </source>
</reference>
<dbReference type="Gene3D" id="3.30.43.10">
    <property type="entry name" value="Uridine Diphospho-n-acetylenolpyruvylglucosamine Reductase, domain 2"/>
    <property type="match status" value="1"/>
</dbReference>
<dbReference type="GO" id="GO:0008762">
    <property type="term" value="F:UDP-N-acetylmuramate dehydrogenase activity"/>
    <property type="evidence" value="ECO:0007669"/>
    <property type="project" value="UniProtKB-UniRule"/>
</dbReference>
<dbReference type="InterPro" id="IPR011601">
    <property type="entry name" value="MurB_C"/>
</dbReference>
<evidence type="ECO:0000256" key="4">
    <source>
        <dbReference type="ARBA" id="ARBA00004752"/>
    </source>
</evidence>
<evidence type="ECO:0000256" key="13">
    <source>
        <dbReference type="ARBA" id="ARBA00023306"/>
    </source>
</evidence>
<dbReference type="GO" id="GO:0071949">
    <property type="term" value="F:FAD binding"/>
    <property type="evidence" value="ECO:0007669"/>
    <property type="project" value="InterPro"/>
</dbReference>
<dbReference type="Gene3D" id="3.30.465.10">
    <property type="match status" value="1"/>
</dbReference>
<reference evidence="18 19" key="1">
    <citation type="submission" date="2019-09" db="EMBL/GenBank/DDBJ databases">
        <authorList>
            <person name="Valk L.C."/>
        </authorList>
    </citation>
    <scope>NUCLEOTIDE SEQUENCE [LARGE SCALE GENOMIC DNA]</scope>
    <source>
        <strain evidence="18">GalUA</strain>
    </source>
</reference>
<dbReference type="InterPro" id="IPR036635">
    <property type="entry name" value="MurB_C_sf"/>
</dbReference>
<sequence length="303" mass="33235">MDKEILNQLCNIAGIEHVLVDEPMYKHTTFKVGGKADYYIIPHTIEEIKSTILFLKKQNIPFCVVGNGSNLLVSDNGYHGAIIKIYNNFNEIEINKLSIKAQAGALLSDIATKACEAGLKNFEFAAGIPGTIGGAAVMNAGAYGGEMQQVLTTVTVMDEEGNIKTLTNEELQFGYRTSVISTNHYTVLEAEIGLECGDCTEIKAIIDDYGQRRADKQPLEYPSAGSTFKRPKGYFAGKLIMDAGLRGYAIGGAQVSEKHCGFIINKNNATAKDVIQLIRYVQNQVWEQFGVKLETEVKMLGEF</sequence>
<comment type="cofactor">
    <cofactor evidence="1 16">
        <name>FAD</name>
        <dbReference type="ChEBI" id="CHEBI:57692"/>
    </cofactor>
</comment>
<dbReference type="InterPro" id="IPR003170">
    <property type="entry name" value="MurB"/>
</dbReference>
<feature type="active site" description="Proton donor" evidence="16">
    <location>
        <position position="226"/>
    </location>
</feature>
<feature type="active site" evidence="16">
    <location>
        <position position="296"/>
    </location>
</feature>
<dbReference type="SUPFAM" id="SSF56194">
    <property type="entry name" value="Uridine diphospho-N-Acetylenolpyruvylglucosamine reductase, MurB, C-terminal domain"/>
    <property type="match status" value="1"/>
</dbReference>
<evidence type="ECO:0000313" key="19">
    <source>
        <dbReference type="Proteomes" id="UP000461768"/>
    </source>
</evidence>
<dbReference type="UniPathway" id="UPA00219"/>
<evidence type="ECO:0000256" key="2">
    <source>
        <dbReference type="ARBA" id="ARBA00003921"/>
    </source>
</evidence>
<evidence type="ECO:0000259" key="17">
    <source>
        <dbReference type="PROSITE" id="PS51387"/>
    </source>
</evidence>
<dbReference type="InterPro" id="IPR016167">
    <property type="entry name" value="FAD-bd_PCMH_sub1"/>
</dbReference>
<comment type="pathway">
    <text evidence="4 16">Cell wall biogenesis; peptidoglycan biosynthesis.</text>
</comment>
<dbReference type="GO" id="GO:0009252">
    <property type="term" value="P:peptidoglycan biosynthetic process"/>
    <property type="evidence" value="ECO:0007669"/>
    <property type="project" value="UniProtKB-UniRule"/>
</dbReference>
<comment type="catalytic activity">
    <reaction evidence="15 16">
        <text>UDP-N-acetyl-alpha-D-muramate + NADP(+) = UDP-N-acetyl-3-O-(1-carboxyvinyl)-alpha-D-glucosamine + NADPH + H(+)</text>
        <dbReference type="Rhea" id="RHEA:12248"/>
        <dbReference type="ChEBI" id="CHEBI:15378"/>
        <dbReference type="ChEBI" id="CHEBI:57783"/>
        <dbReference type="ChEBI" id="CHEBI:58349"/>
        <dbReference type="ChEBI" id="CHEBI:68483"/>
        <dbReference type="ChEBI" id="CHEBI:70757"/>
        <dbReference type="EC" id="1.3.1.98"/>
    </reaction>
</comment>
<keyword evidence="9 16" id="KW-0521">NADP</keyword>
<feature type="active site" evidence="16">
    <location>
        <position position="176"/>
    </location>
</feature>
<keyword evidence="12 16" id="KW-0560">Oxidoreductase</keyword>
<evidence type="ECO:0000256" key="10">
    <source>
        <dbReference type="ARBA" id="ARBA00022960"/>
    </source>
</evidence>
<evidence type="ECO:0000256" key="16">
    <source>
        <dbReference type="HAMAP-Rule" id="MF_00037"/>
    </source>
</evidence>
<keyword evidence="13 16" id="KW-0131">Cell cycle</keyword>
<name>A0A7V7QKL1_9FIRM</name>
<dbReference type="SUPFAM" id="SSF56176">
    <property type="entry name" value="FAD-binding/transporter-associated domain-like"/>
    <property type="match status" value="1"/>
</dbReference>
<dbReference type="OrthoDB" id="9804753at2"/>
<keyword evidence="11 16" id="KW-0573">Peptidoglycan synthesis</keyword>
<dbReference type="InterPro" id="IPR016169">
    <property type="entry name" value="FAD-bd_PCMH_sub2"/>
</dbReference>
<evidence type="ECO:0000256" key="9">
    <source>
        <dbReference type="ARBA" id="ARBA00022857"/>
    </source>
</evidence>
<dbReference type="NCBIfam" id="TIGR00179">
    <property type="entry name" value="murB"/>
    <property type="match status" value="1"/>
</dbReference>
<evidence type="ECO:0000313" key="18">
    <source>
        <dbReference type="EMBL" id="KAB1438302.1"/>
    </source>
</evidence>
<evidence type="ECO:0000256" key="12">
    <source>
        <dbReference type="ARBA" id="ARBA00023002"/>
    </source>
</evidence>
<dbReference type="InterPro" id="IPR016166">
    <property type="entry name" value="FAD-bd_PCMH"/>
</dbReference>
<dbReference type="HAMAP" id="MF_00037">
    <property type="entry name" value="MurB"/>
    <property type="match status" value="1"/>
</dbReference>
<keyword evidence="6 16" id="KW-0132">Cell division</keyword>
<evidence type="ECO:0000256" key="7">
    <source>
        <dbReference type="ARBA" id="ARBA00022630"/>
    </source>
</evidence>
<dbReference type="GO" id="GO:0008360">
    <property type="term" value="P:regulation of cell shape"/>
    <property type="evidence" value="ECO:0007669"/>
    <property type="project" value="UniProtKB-KW"/>
</dbReference>
<protein>
    <recommendedName>
        <fullName evidence="16">UDP-N-acetylenolpyruvoylglucosamine reductase</fullName>
        <ecNumber evidence="16">1.3.1.98</ecNumber>
    </recommendedName>
    <alternativeName>
        <fullName evidence="16">UDP-N-acetylmuramate dehydrogenase</fullName>
    </alternativeName>
</protein>
<gene>
    <name evidence="16 18" type="primary">murB</name>
    <name evidence="18" type="ORF">F7O84_12180</name>
</gene>
<evidence type="ECO:0000256" key="8">
    <source>
        <dbReference type="ARBA" id="ARBA00022827"/>
    </source>
</evidence>
<evidence type="ECO:0000256" key="5">
    <source>
        <dbReference type="ARBA" id="ARBA00022490"/>
    </source>
</evidence>
<dbReference type="EMBL" id="WAGX01000005">
    <property type="protein sequence ID" value="KAB1438302.1"/>
    <property type="molecule type" value="Genomic_DNA"/>
</dbReference>
<evidence type="ECO:0000256" key="11">
    <source>
        <dbReference type="ARBA" id="ARBA00022984"/>
    </source>
</evidence>
<comment type="caution">
    <text evidence="18">The sequence shown here is derived from an EMBL/GenBank/DDBJ whole genome shotgun (WGS) entry which is preliminary data.</text>
</comment>
<dbReference type="GO" id="GO:0051301">
    <property type="term" value="P:cell division"/>
    <property type="evidence" value="ECO:0007669"/>
    <property type="project" value="UniProtKB-KW"/>
</dbReference>
<dbReference type="PROSITE" id="PS51387">
    <property type="entry name" value="FAD_PCMH"/>
    <property type="match status" value="1"/>
</dbReference>
<evidence type="ECO:0000256" key="15">
    <source>
        <dbReference type="ARBA" id="ARBA00048914"/>
    </source>
</evidence>
<comment type="function">
    <text evidence="2 16">Cell wall formation.</text>
</comment>
<dbReference type="PANTHER" id="PTHR21071">
    <property type="entry name" value="UDP-N-ACETYLENOLPYRUVOYLGLUCOSAMINE REDUCTASE"/>
    <property type="match status" value="1"/>
</dbReference>
<dbReference type="InterPro" id="IPR036318">
    <property type="entry name" value="FAD-bd_PCMH-like_sf"/>
</dbReference>
<dbReference type="InterPro" id="IPR006094">
    <property type="entry name" value="Oxid_FAD_bind_N"/>
</dbReference>
<dbReference type="RefSeq" id="WP_151145511.1">
    <property type="nucleotide sequence ID" value="NZ_WAGX01000005.1"/>
</dbReference>
<keyword evidence="19" id="KW-1185">Reference proteome</keyword>
<dbReference type="AlphaFoldDB" id="A0A7V7QKL1"/>
<keyword evidence="7 16" id="KW-0285">Flavoprotein</keyword>